<dbReference type="SUPFAM" id="SSF54695">
    <property type="entry name" value="POZ domain"/>
    <property type="match status" value="1"/>
</dbReference>
<sequence>MEDNDDDTKQGTAKPGTHDIWPCLKTAMASLECGKAFRFDTRGDLVLKVGNGIAYEFVVCSRTIARWSSVFRAMLFSGFAESEPTGSTWIVDLPEDQPSPLFIILSIAHGYFENVPKSLSQNHLYQVLVVTEKYDMTKILRPYAATWFEPYKRVGDIEGSEIRLWISWELGHEKTFSRLARLLFMESRTNKDGELVDSEGVPLTSYNCLEPPGIIGKLKFSQDR</sequence>
<organism evidence="1 2">
    <name type="scientific">Colletotrichum karsti</name>
    <dbReference type="NCBI Taxonomy" id="1095194"/>
    <lineage>
        <taxon>Eukaryota</taxon>
        <taxon>Fungi</taxon>
        <taxon>Dikarya</taxon>
        <taxon>Ascomycota</taxon>
        <taxon>Pezizomycotina</taxon>
        <taxon>Sordariomycetes</taxon>
        <taxon>Hypocreomycetidae</taxon>
        <taxon>Glomerellales</taxon>
        <taxon>Glomerellaceae</taxon>
        <taxon>Colletotrichum</taxon>
        <taxon>Colletotrichum boninense species complex</taxon>
    </lineage>
</organism>
<accession>A0A9P6I2I3</accession>
<reference evidence="1" key="2">
    <citation type="submission" date="2020-11" db="EMBL/GenBank/DDBJ databases">
        <title>Whole genome sequencing of Colletotrichum sp.</title>
        <authorList>
            <person name="Li H."/>
        </authorList>
    </citation>
    <scope>NUCLEOTIDE SEQUENCE</scope>
    <source>
        <strain evidence="1">CkLH20</strain>
    </source>
</reference>
<dbReference type="GeneID" id="62164660"/>
<reference evidence="1" key="1">
    <citation type="submission" date="2020-03" db="EMBL/GenBank/DDBJ databases">
        <authorList>
            <person name="He L."/>
        </authorList>
    </citation>
    <scope>NUCLEOTIDE SEQUENCE</scope>
    <source>
        <strain evidence="1">CkLH20</strain>
    </source>
</reference>
<comment type="caution">
    <text evidence="1">The sequence shown here is derived from an EMBL/GenBank/DDBJ whole genome shotgun (WGS) entry which is preliminary data.</text>
</comment>
<evidence type="ECO:0000313" key="1">
    <source>
        <dbReference type="EMBL" id="KAF9873761.1"/>
    </source>
</evidence>
<proteinExistence type="predicted"/>
<dbReference type="OrthoDB" id="5275938at2759"/>
<protein>
    <recommendedName>
        <fullName evidence="3">BTB domain-containing protein</fullName>
    </recommendedName>
</protein>
<name>A0A9P6I2I3_9PEZI</name>
<dbReference type="AlphaFoldDB" id="A0A9P6I2I3"/>
<dbReference type="EMBL" id="JAATWM020000030">
    <property type="protein sequence ID" value="KAF9873761.1"/>
    <property type="molecule type" value="Genomic_DNA"/>
</dbReference>
<gene>
    <name evidence="1" type="ORF">CkaCkLH20_08871</name>
</gene>
<evidence type="ECO:0000313" key="2">
    <source>
        <dbReference type="Proteomes" id="UP000781932"/>
    </source>
</evidence>
<dbReference type="CDD" id="cd18186">
    <property type="entry name" value="BTB_POZ_ZBTB_KLHL-like"/>
    <property type="match status" value="1"/>
</dbReference>
<keyword evidence="2" id="KW-1185">Reference proteome</keyword>
<evidence type="ECO:0008006" key="3">
    <source>
        <dbReference type="Google" id="ProtNLM"/>
    </source>
</evidence>
<dbReference type="RefSeq" id="XP_038743222.1">
    <property type="nucleotide sequence ID" value="XM_038891586.1"/>
</dbReference>
<dbReference type="Gene3D" id="3.30.710.10">
    <property type="entry name" value="Potassium Channel Kv1.1, Chain A"/>
    <property type="match status" value="1"/>
</dbReference>
<dbReference type="Proteomes" id="UP000781932">
    <property type="component" value="Unassembled WGS sequence"/>
</dbReference>
<dbReference type="InterPro" id="IPR011333">
    <property type="entry name" value="SKP1/BTB/POZ_sf"/>
</dbReference>